<comment type="caution">
    <text evidence="2">The sequence shown here is derived from an EMBL/GenBank/DDBJ whole genome shotgun (WGS) entry which is preliminary data.</text>
</comment>
<feature type="compositionally biased region" description="Pro residues" evidence="1">
    <location>
        <begin position="86"/>
        <end position="95"/>
    </location>
</feature>
<feature type="compositionally biased region" description="Basic and acidic residues" evidence="1">
    <location>
        <begin position="31"/>
        <end position="75"/>
    </location>
</feature>
<name>A0A9N7YF35_PLEPL</name>
<dbReference type="AlphaFoldDB" id="A0A9N7YF35"/>
<feature type="region of interest" description="Disordered" evidence="1">
    <location>
        <begin position="24"/>
        <end position="99"/>
    </location>
</feature>
<protein>
    <submittedName>
        <fullName evidence="2">Uncharacterized protein</fullName>
    </submittedName>
</protein>
<sequence length="144" mass="16297">MSSCHPLILSSYHPIILSSSHPLILSSCHPENGKEQEDRKTERLEDRETERQEDRKTGRQEEQEDRKIERLEDRRSRKTGGAGRHSPPPRAPRARPPAAVVPQRLFSPLDCESLSISAELHLEVMELQNQLVSIQSVSCSLSLA</sequence>
<dbReference type="EMBL" id="CADEAL010000707">
    <property type="protein sequence ID" value="CAB1424127.1"/>
    <property type="molecule type" value="Genomic_DNA"/>
</dbReference>
<gene>
    <name evidence="2" type="ORF">PLEPLA_LOCUS12048</name>
</gene>
<evidence type="ECO:0000313" key="2">
    <source>
        <dbReference type="EMBL" id="CAB1424127.1"/>
    </source>
</evidence>
<organism evidence="2 3">
    <name type="scientific">Pleuronectes platessa</name>
    <name type="common">European plaice</name>
    <dbReference type="NCBI Taxonomy" id="8262"/>
    <lineage>
        <taxon>Eukaryota</taxon>
        <taxon>Metazoa</taxon>
        <taxon>Chordata</taxon>
        <taxon>Craniata</taxon>
        <taxon>Vertebrata</taxon>
        <taxon>Euteleostomi</taxon>
        <taxon>Actinopterygii</taxon>
        <taxon>Neopterygii</taxon>
        <taxon>Teleostei</taxon>
        <taxon>Neoteleostei</taxon>
        <taxon>Acanthomorphata</taxon>
        <taxon>Carangaria</taxon>
        <taxon>Pleuronectiformes</taxon>
        <taxon>Pleuronectoidei</taxon>
        <taxon>Pleuronectidae</taxon>
        <taxon>Pleuronectes</taxon>
    </lineage>
</organism>
<dbReference type="Proteomes" id="UP001153269">
    <property type="component" value="Unassembled WGS sequence"/>
</dbReference>
<keyword evidence="3" id="KW-1185">Reference proteome</keyword>
<reference evidence="2" key="1">
    <citation type="submission" date="2020-03" db="EMBL/GenBank/DDBJ databases">
        <authorList>
            <person name="Weist P."/>
        </authorList>
    </citation>
    <scope>NUCLEOTIDE SEQUENCE</scope>
</reference>
<evidence type="ECO:0000256" key="1">
    <source>
        <dbReference type="SAM" id="MobiDB-lite"/>
    </source>
</evidence>
<evidence type="ECO:0000313" key="3">
    <source>
        <dbReference type="Proteomes" id="UP001153269"/>
    </source>
</evidence>
<accession>A0A9N7YF35</accession>
<proteinExistence type="predicted"/>